<evidence type="ECO:0000256" key="5">
    <source>
        <dbReference type="ARBA" id="ARBA00023136"/>
    </source>
</evidence>
<evidence type="ECO:0000256" key="6">
    <source>
        <dbReference type="SAM" id="MobiDB-lite"/>
    </source>
</evidence>
<dbReference type="GO" id="GO:0005886">
    <property type="term" value="C:plasma membrane"/>
    <property type="evidence" value="ECO:0007669"/>
    <property type="project" value="UniProtKB-SubCell"/>
</dbReference>
<feature type="transmembrane region" description="Helical" evidence="7">
    <location>
        <begin position="269"/>
        <end position="289"/>
    </location>
</feature>
<dbReference type="EMBL" id="SMSJ01000057">
    <property type="protein sequence ID" value="TDH59686.1"/>
    <property type="molecule type" value="Genomic_DNA"/>
</dbReference>
<feature type="transmembrane region" description="Helical" evidence="7">
    <location>
        <begin position="35"/>
        <end position="52"/>
    </location>
</feature>
<dbReference type="GO" id="GO:0022857">
    <property type="term" value="F:transmembrane transporter activity"/>
    <property type="evidence" value="ECO:0007669"/>
    <property type="project" value="InterPro"/>
</dbReference>
<dbReference type="InterPro" id="IPR005829">
    <property type="entry name" value="Sugar_transporter_CS"/>
</dbReference>
<comment type="subcellular location">
    <subcellularLocation>
        <location evidence="1">Cell membrane</location>
        <topology evidence="1">Multi-pass membrane protein</topology>
    </subcellularLocation>
</comment>
<evidence type="ECO:0000256" key="1">
    <source>
        <dbReference type="ARBA" id="ARBA00004651"/>
    </source>
</evidence>
<dbReference type="Proteomes" id="UP000295096">
    <property type="component" value="Unassembled WGS sequence"/>
</dbReference>
<evidence type="ECO:0000256" key="3">
    <source>
        <dbReference type="ARBA" id="ARBA00022692"/>
    </source>
</evidence>
<feature type="region of interest" description="Disordered" evidence="6">
    <location>
        <begin position="1"/>
        <end position="28"/>
    </location>
</feature>
<feature type="transmembrane region" description="Helical" evidence="7">
    <location>
        <begin position="128"/>
        <end position="149"/>
    </location>
</feature>
<evidence type="ECO:0000259" key="8">
    <source>
        <dbReference type="PROSITE" id="PS50850"/>
    </source>
</evidence>
<comment type="caution">
    <text evidence="9">The sequence shown here is derived from an EMBL/GenBank/DDBJ whole genome shotgun (WGS) entry which is preliminary data.</text>
</comment>
<feature type="transmembrane region" description="Helical" evidence="7">
    <location>
        <begin position="72"/>
        <end position="91"/>
    </location>
</feature>
<organism evidence="9 10">
    <name type="scientific">Dankookia rubra</name>
    <dbReference type="NCBI Taxonomy" id="1442381"/>
    <lineage>
        <taxon>Bacteria</taxon>
        <taxon>Pseudomonadati</taxon>
        <taxon>Pseudomonadota</taxon>
        <taxon>Alphaproteobacteria</taxon>
        <taxon>Acetobacterales</taxon>
        <taxon>Roseomonadaceae</taxon>
        <taxon>Dankookia</taxon>
    </lineage>
</organism>
<feature type="transmembrane region" description="Helical" evidence="7">
    <location>
        <begin position="301"/>
        <end position="319"/>
    </location>
</feature>
<dbReference type="SUPFAM" id="SSF103473">
    <property type="entry name" value="MFS general substrate transporter"/>
    <property type="match status" value="1"/>
</dbReference>
<feature type="transmembrane region" description="Helical" evidence="7">
    <location>
        <begin position="391"/>
        <end position="409"/>
    </location>
</feature>
<sequence length="412" mass="41866">MPPALDVPTPAPPQVAAPERPTGPAPDPAMPRMPWALLVACCLGMFAASSSGTTRAPFLIDMARDLDTSLALVANLMALTSIAWGAASLFAGAGSDRWGRRPFLIGGPVGLALCMVLVSRSGSYAEAALWSTFAGGCAGAFTGVLMAEASARTVDRQRGRALGWVMAGQSLTLLVGVPAAAAIGTLIGWRGVNLCVAALALVAAASLFLTTLRPVDGPRKAGAAAPSLRAALSPRVLNLLAMGVAERICYGLTAVYFATFLQSTYQLSLGQVALPLALFALGNIGGTIIGGQLADRLRNRMLTFAAAMAASGLVALALFGWQAGLVPTVALGFAYVFVNALARPSLMAAMANVPDEVRGTVLGLNVTSASFGWLGAASLGGWMMAGYGFGGFGPLTAAVALLGAGLAVFGRR</sequence>
<protein>
    <submittedName>
        <fullName evidence="9">MFS transporter</fullName>
    </submittedName>
</protein>
<dbReference type="PANTHER" id="PTHR43124">
    <property type="entry name" value="PURINE EFFLUX PUMP PBUE"/>
    <property type="match status" value="1"/>
</dbReference>
<dbReference type="PROSITE" id="PS00216">
    <property type="entry name" value="SUGAR_TRANSPORT_1"/>
    <property type="match status" value="1"/>
</dbReference>
<keyword evidence="2" id="KW-1003">Cell membrane</keyword>
<evidence type="ECO:0000256" key="2">
    <source>
        <dbReference type="ARBA" id="ARBA00022475"/>
    </source>
</evidence>
<feature type="transmembrane region" description="Helical" evidence="7">
    <location>
        <begin position="236"/>
        <end position="257"/>
    </location>
</feature>
<proteinExistence type="predicted"/>
<keyword evidence="3 7" id="KW-0812">Transmembrane</keyword>
<dbReference type="PROSITE" id="PS50850">
    <property type="entry name" value="MFS"/>
    <property type="match status" value="1"/>
</dbReference>
<dbReference type="PANTHER" id="PTHR43124:SF3">
    <property type="entry name" value="CHLORAMPHENICOL EFFLUX PUMP RV0191"/>
    <property type="match status" value="1"/>
</dbReference>
<feature type="transmembrane region" description="Helical" evidence="7">
    <location>
        <begin position="161"/>
        <end position="185"/>
    </location>
</feature>
<dbReference type="AlphaFoldDB" id="A0A4R5QA91"/>
<dbReference type="InterPro" id="IPR020846">
    <property type="entry name" value="MFS_dom"/>
</dbReference>
<keyword evidence="4 7" id="KW-1133">Transmembrane helix</keyword>
<dbReference type="Pfam" id="PF07690">
    <property type="entry name" value="MFS_1"/>
    <property type="match status" value="1"/>
</dbReference>
<evidence type="ECO:0000256" key="7">
    <source>
        <dbReference type="SAM" id="Phobius"/>
    </source>
</evidence>
<name>A0A4R5QA91_9PROT</name>
<dbReference type="InterPro" id="IPR036259">
    <property type="entry name" value="MFS_trans_sf"/>
</dbReference>
<gene>
    <name evidence="9" type="ORF">E2C06_26040</name>
</gene>
<feature type="transmembrane region" description="Helical" evidence="7">
    <location>
        <begin position="362"/>
        <end position="385"/>
    </location>
</feature>
<accession>A0A4R5QA91</accession>
<feature type="domain" description="Major facilitator superfamily (MFS) profile" evidence="8">
    <location>
        <begin position="37"/>
        <end position="412"/>
    </location>
</feature>
<evidence type="ECO:0000313" key="9">
    <source>
        <dbReference type="EMBL" id="TDH59686.1"/>
    </source>
</evidence>
<dbReference type="OrthoDB" id="9788453at2"/>
<feature type="transmembrane region" description="Helical" evidence="7">
    <location>
        <begin position="325"/>
        <end position="342"/>
    </location>
</feature>
<dbReference type="InterPro" id="IPR011701">
    <property type="entry name" value="MFS"/>
</dbReference>
<dbReference type="RefSeq" id="WP_133291506.1">
    <property type="nucleotide sequence ID" value="NZ_SMSJ01000057.1"/>
</dbReference>
<reference evidence="9 10" key="1">
    <citation type="journal article" date="2016" name="J. Microbiol.">
        <title>Dankookia rubra gen. nov., sp. nov., an alphaproteobacterium isolated from sediment of a shallow stream.</title>
        <authorList>
            <person name="Kim W.H."/>
            <person name="Kim D.H."/>
            <person name="Kang K."/>
            <person name="Ahn T.Y."/>
        </authorList>
    </citation>
    <scope>NUCLEOTIDE SEQUENCE [LARGE SCALE GENOMIC DNA]</scope>
    <source>
        <strain evidence="9 10">JCM30602</strain>
    </source>
</reference>
<dbReference type="InterPro" id="IPR050189">
    <property type="entry name" value="MFS_Efflux_Transporters"/>
</dbReference>
<evidence type="ECO:0000313" key="10">
    <source>
        <dbReference type="Proteomes" id="UP000295096"/>
    </source>
</evidence>
<keyword evidence="10" id="KW-1185">Reference proteome</keyword>
<feature type="transmembrane region" description="Helical" evidence="7">
    <location>
        <begin position="191"/>
        <end position="215"/>
    </location>
</feature>
<keyword evidence="5 7" id="KW-0472">Membrane</keyword>
<evidence type="ECO:0000256" key="4">
    <source>
        <dbReference type="ARBA" id="ARBA00022989"/>
    </source>
</evidence>
<dbReference type="Gene3D" id="1.20.1250.20">
    <property type="entry name" value="MFS general substrate transporter like domains"/>
    <property type="match status" value="1"/>
</dbReference>